<sequence length="443" mass="50150">MKVKVVALLALVGVTLFAGGHSTGETTESVRLVVQNVEPESPAEVAGIRPGDIFLEYDGVPTPALKDLFRLKDAVKTDSVWVVVLRENERIELRLPAGQMGVYLNEMLPEIQYKEDAVVIHDIPKLSWSTGKFNSFFAALEAIANHLGIDRDYVYINGVSAAPFRLHFYKSWCPSSPDPTCGYNSGELALHALGLEYRSKQVQEDDTAGYGELRKEIVASIDKGMPVIAIHLIDVAEWGIITGYQDAGMELVCRTYYDRREGYDLGERLPWAVYLIDAKKDMPSDKENYKRSFAVALENLTTPVYGEYTSGLAALDTWIEHLRTDDFAVMDSAQYAERMTANAWIYDRLVHDRDLAAEYLDRVAGEFPELSEKLKGLAELYRAESELLKPTEDVVAYGFNMMKRDEWSSKMREEEMARLKKAREKEEQALMIWREIVDSITEE</sequence>
<protein>
    <recommendedName>
        <fullName evidence="2">PDZ domain-containing protein</fullName>
    </recommendedName>
</protein>
<dbReference type="SMART" id="SM00228">
    <property type="entry name" value="PDZ"/>
    <property type="match status" value="1"/>
</dbReference>
<dbReference type="PROSITE" id="PS50106">
    <property type="entry name" value="PDZ"/>
    <property type="match status" value="1"/>
</dbReference>
<dbReference type="InterPro" id="IPR001478">
    <property type="entry name" value="PDZ"/>
</dbReference>
<evidence type="ECO:0000313" key="3">
    <source>
        <dbReference type="EMBL" id="KPJ50486.1"/>
    </source>
</evidence>
<organism evidence="3 4">
    <name type="scientific">candidate division TA06 bacterium DG_26</name>
    <dbReference type="NCBI Taxonomy" id="1703771"/>
    <lineage>
        <taxon>Bacteria</taxon>
        <taxon>Bacteria division TA06</taxon>
    </lineage>
</organism>
<name>A0A0S7WK36_UNCT6</name>
<evidence type="ECO:0000313" key="4">
    <source>
        <dbReference type="Proteomes" id="UP000051124"/>
    </source>
</evidence>
<dbReference type="SUPFAM" id="SSF50156">
    <property type="entry name" value="PDZ domain-like"/>
    <property type="match status" value="1"/>
</dbReference>
<gene>
    <name evidence="3" type="ORF">AMJ40_02760</name>
</gene>
<keyword evidence="1" id="KW-0732">Signal</keyword>
<evidence type="ECO:0000256" key="1">
    <source>
        <dbReference type="SAM" id="SignalP"/>
    </source>
</evidence>
<feature type="chain" id="PRO_5006639491" description="PDZ domain-containing protein" evidence="1">
    <location>
        <begin position="19"/>
        <end position="443"/>
    </location>
</feature>
<dbReference type="AlphaFoldDB" id="A0A0S7WK36"/>
<dbReference type="Gene3D" id="2.30.42.10">
    <property type="match status" value="1"/>
</dbReference>
<feature type="domain" description="PDZ" evidence="2">
    <location>
        <begin position="12"/>
        <end position="68"/>
    </location>
</feature>
<proteinExistence type="predicted"/>
<dbReference type="Proteomes" id="UP000051124">
    <property type="component" value="Unassembled WGS sequence"/>
</dbReference>
<comment type="caution">
    <text evidence="3">The sequence shown here is derived from an EMBL/GenBank/DDBJ whole genome shotgun (WGS) entry which is preliminary data.</text>
</comment>
<reference evidence="3 4" key="1">
    <citation type="journal article" date="2015" name="Microbiome">
        <title>Genomic resolution of linkages in carbon, nitrogen, and sulfur cycling among widespread estuary sediment bacteria.</title>
        <authorList>
            <person name="Baker B.J."/>
            <person name="Lazar C.S."/>
            <person name="Teske A.P."/>
            <person name="Dick G.J."/>
        </authorList>
    </citation>
    <scope>NUCLEOTIDE SEQUENCE [LARGE SCALE GENOMIC DNA]</scope>
    <source>
        <strain evidence="3">DG_26</strain>
    </source>
</reference>
<dbReference type="InterPro" id="IPR036034">
    <property type="entry name" value="PDZ_sf"/>
</dbReference>
<accession>A0A0S7WK36</accession>
<dbReference type="Pfam" id="PF17820">
    <property type="entry name" value="PDZ_6"/>
    <property type="match status" value="1"/>
</dbReference>
<evidence type="ECO:0000259" key="2">
    <source>
        <dbReference type="PROSITE" id="PS50106"/>
    </source>
</evidence>
<dbReference type="EMBL" id="LIZT01000020">
    <property type="protein sequence ID" value="KPJ50486.1"/>
    <property type="molecule type" value="Genomic_DNA"/>
</dbReference>
<dbReference type="InterPro" id="IPR041489">
    <property type="entry name" value="PDZ_6"/>
</dbReference>
<feature type="signal peptide" evidence="1">
    <location>
        <begin position="1"/>
        <end position="18"/>
    </location>
</feature>